<proteinExistence type="predicted"/>
<dbReference type="Proteomes" id="UP001354989">
    <property type="component" value="Chromosome"/>
</dbReference>
<protein>
    <submittedName>
        <fullName evidence="1">Uncharacterized protein</fullName>
    </submittedName>
</protein>
<name>A0ABM7VFH1_9BACT</name>
<reference evidence="1 2" key="1">
    <citation type="submission" date="2021-12" db="EMBL/GenBank/DDBJ databases">
        <title>Genome sequencing of bacteria with rrn-lacking chromosome and rrn-plasmid.</title>
        <authorList>
            <person name="Anda M."/>
            <person name="Iwasaki W."/>
        </authorList>
    </citation>
    <scope>NUCLEOTIDE SEQUENCE [LARGE SCALE GENOMIC DNA]</scope>
    <source>
        <strain evidence="1 2">NBRC 101262</strain>
    </source>
</reference>
<organism evidence="1 2">
    <name type="scientific">Persicobacter psychrovividus</name>
    <dbReference type="NCBI Taxonomy" id="387638"/>
    <lineage>
        <taxon>Bacteria</taxon>
        <taxon>Pseudomonadati</taxon>
        <taxon>Bacteroidota</taxon>
        <taxon>Cytophagia</taxon>
        <taxon>Cytophagales</taxon>
        <taxon>Persicobacteraceae</taxon>
        <taxon>Persicobacter</taxon>
    </lineage>
</organism>
<accession>A0ABM7VFH1</accession>
<evidence type="ECO:0000313" key="2">
    <source>
        <dbReference type="Proteomes" id="UP001354989"/>
    </source>
</evidence>
<gene>
    <name evidence="1" type="ORF">PEPS_19900</name>
</gene>
<evidence type="ECO:0000313" key="1">
    <source>
        <dbReference type="EMBL" id="BDC99709.1"/>
    </source>
</evidence>
<keyword evidence="2" id="KW-1185">Reference proteome</keyword>
<sequence>MLMPVFIGFHSTFLYLFNKSVKKKLHFGERTDY</sequence>
<dbReference type="EMBL" id="AP025292">
    <property type="protein sequence ID" value="BDC99709.1"/>
    <property type="molecule type" value="Genomic_DNA"/>
</dbReference>